<protein>
    <submittedName>
        <fullName evidence="1">Uncharacterized protein</fullName>
    </submittedName>
</protein>
<reference evidence="1 2" key="1">
    <citation type="submission" date="2024-01" db="EMBL/GenBank/DDBJ databases">
        <title>The genomes of 5 underutilized Papilionoideae crops provide insights into root nodulation and disease resistanc.</title>
        <authorList>
            <person name="Jiang F."/>
        </authorList>
    </citation>
    <scope>NUCLEOTIDE SEQUENCE [LARGE SCALE GENOMIC DNA]</scope>
    <source>
        <strain evidence="1">JINMINGXINNONG_FW02</strain>
        <tissue evidence="1">Leaves</tissue>
    </source>
</reference>
<evidence type="ECO:0000313" key="2">
    <source>
        <dbReference type="Proteomes" id="UP001374584"/>
    </source>
</evidence>
<gene>
    <name evidence="1" type="ORF">VNO80_11212</name>
</gene>
<accession>A0AAN9NA06</accession>
<keyword evidence="2" id="KW-1185">Reference proteome</keyword>
<sequence>MRTVKAQKMYESESIYTGHLFSYSPFQHLAMEYDFAAINHASYHDHLQWLLYFNLSLSLSRHSNISEFIFNDTALRKMKGEKNLLDNWVVHVISVVEGCQKASDYLCNNYMYLRKVEVSCKF</sequence>
<dbReference type="EMBL" id="JAYMYR010000004">
    <property type="protein sequence ID" value="KAK7369177.1"/>
    <property type="molecule type" value="Genomic_DNA"/>
</dbReference>
<proteinExistence type="predicted"/>
<dbReference type="Proteomes" id="UP001374584">
    <property type="component" value="Unassembled WGS sequence"/>
</dbReference>
<comment type="caution">
    <text evidence="1">The sequence shown here is derived from an EMBL/GenBank/DDBJ whole genome shotgun (WGS) entry which is preliminary data.</text>
</comment>
<evidence type="ECO:0000313" key="1">
    <source>
        <dbReference type="EMBL" id="KAK7369177.1"/>
    </source>
</evidence>
<dbReference type="AlphaFoldDB" id="A0AAN9NA06"/>
<organism evidence="1 2">
    <name type="scientific">Phaseolus coccineus</name>
    <name type="common">Scarlet runner bean</name>
    <name type="synonym">Phaseolus multiflorus</name>
    <dbReference type="NCBI Taxonomy" id="3886"/>
    <lineage>
        <taxon>Eukaryota</taxon>
        <taxon>Viridiplantae</taxon>
        <taxon>Streptophyta</taxon>
        <taxon>Embryophyta</taxon>
        <taxon>Tracheophyta</taxon>
        <taxon>Spermatophyta</taxon>
        <taxon>Magnoliopsida</taxon>
        <taxon>eudicotyledons</taxon>
        <taxon>Gunneridae</taxon>
        <taxon>Pentapetalae</taxon>
        <taxon>rosids</taxon>
        <taxon>fabids</taxon>
        <taxon>Fabales</taxon>
        <taxon>Fabaceae</taxon>
        <taxon>Papilionoideae</taxon>
        <taxon>50 kb inversion clade</taxon>
        <taxon>NPAAA clade</taxon>
        <taxon>indigoferoid/millettioid clade</taxon>
        <taxon>Phaseoleae</taxon>
        <taxon>Phaseolus</taxon>
    </lineage>
</organism>
<name>A0AAN9NA06_PHACN</name>